<evidence type="ECO:0000256" key="1">
    <source>
        <dbReference type="SAM" id="Coils"/>
    </source>
</evidence>
<dbReference type="GO" id="GO:0035082">
    <property type="term" value="P:axoneme assembly"/>
    <property type="evidence" value="ECO:0007669"/>
    <property type="project" value="InterPro"/>
</dbReference>
<protein>
    <submittedName>
        <fullName evidence="2">Uncharacterized protein</fullName>
    </submittedName>
</protein>
<reference evidence="2" key="1">
    <citation type="submission" date="2018-11" db="EMBL/GenBank/DDBJ databases">
        <authorList>
            <consortium name="Pathogen Informatics"/>
        </authorList>
    </citation>
    <scope>NUCLEOTIDE SEQUENCE</scope>
</reference>
<dbReference type="InterPro" id="IPR037386">
    <property type="entry name" value="CCDC40"/>
</dbReference>
<name>A0A3S5AZF1_9PLAT</name>
<keyword evidence="1" id="KW-0175">Coiled coil</keyword>
<evidence type="ECO:0000313" key="2">
    <source>
        <dbReference type="EMBL" id="VEL32377.1"/>
    </source>
</evidence>
<keyword evidence="3" id="KW-1185">Reference proteome</keyword>
<dbReference type="GO" id="GO:0005737">
    <property type="term" value="C:cytoplasm"/>
    <property type="evidence" value="ECO:0007669"/>
    <property type="project" value="TreeGrafter"/>
</dbReference>
<dbReference type="PANTHER" id="PTHR16275:SF8">
    <property type="entry name" value="COILED-COIL DOMAIN-CONTAINING PROTEIN 40"/>
    <property type="match status" value="1"/>
</dbReference>
<accession>A0A3S5AZF1</accession>
<dbReference type="AlphaFoldDB" id="A0A3S5AZF1"/>
<organism evidence="2 3">
    <name type="scientific">Protopolystoma xenopodis</name>
    <dbReference type="NCBI Taxonomy" id="117903"/>
    <lineage>
        <taxon>Eukaryota</taxon>
        <taxon>Metazoa</taxon>
        <taxon>Spiralia</taxon>
        <taxon>Lophotrochozoa</taxon>
        <taxon>Platyhelminthes</taxon>
        <taxon>Monogenea</taxon>
        <taxon>Polyopisthocotylea</taxon>
        <taxon>Polystomatidea</taxon>
        <taxon>Polystomatidae</taxon>
        <taxon>Protopolystoma</taxon>
    </lineage>
</organism>
<proteinExistence type="predicted"/>
<dbReference type="EMBL" id="CAAALY010133615">
    <property type="protein sequence ID" value="VEL32377.1"/>
    <property type="molecule type" value="Genomic_DNA"/>
</dbReference>
<feature type="coiled-coil region" evidence="1">
    <location>
        <begin position="24"/>
        <end position="86"/>
    </location>
</feature>
<gene>
    <name evidence="2" type="ORF">PXEA_LOCUS25817</name>
</gene>
<evidence type="ECO:0000313" key="3">
    <source>
        <dbReference type="Proteomes" id="UP000784294"/>
    </source>
</evidence>
<dbReference type="OrthoDB" id="188741at2759"/>
<dbReference type="PANTHER" id="PTHR16275">
    <property type="entry name" value="COILED-COIL DOMAIN-CONTAINING PROTEIN 40"/>
    <property type="match status" value="1"/>
</dbReference>
<sequence length="91" mass="10533">MIHNHFFTFSCQLENTIAVDSLEVAKLYAEASRLKEKQRELDDEIASRNGMINKLESEIHQANIQVERKQGAIDLLNKRLESLMLKTGVRY</sequence>
<dbReference type="Proteomes" id="UP000784294">
    <property type="component" value="Unassembled WGS sequence"/>
</dbReference>
<comment type="caution">
    <text evidence="2">The sequence shown here is derived from an EMBL/GenBank/DDBJ whole genome shotgun (WGS) entry which is preliminary data.</text>
</comment>